<reference evidence="4" key="1">
    <citation type="submission" date="2018-05" db="EMBL/GenBank/DDBJ databases">
        <authorList>
            <person name="Deangelis K."/>
            <person name="Huntemann M."/>
            <person name="Clum A."/>
            <person name="Pillay M."/>
            <person name="Palaniappan K."/>
            <person name="Varghese N."/>
            <person name="Mikhailova N."/>
            <person name="Stamatis D."/>
            <person name="Reddy T."/>
            <person name="Daum C."/>
            <person name="Shapiro N."/>
            <person name="Ivanova N."/>
            <person name="Kyrpides N."/>
            <person name="Woyke T."/>
        </authorList>
    </citation>
    <scope>NUCLEOTIDE SEQUENCE [LARGE SCALE GENOMIC DNA]</scope>
    <source>
        <strain evidence="4">GAS496</strain>
    </source>
</reference>
<comment type="caution">
    <text evidence="3">The sequence shown here is derived from an EMBL/GenBank/DDBJ whole genome shotgun (WGS) entry which is preliminary data.</text>
</comment>
<organism evidence="3 4">
    <name type="scientific">Mycolicibacterium moriokaense</name>
    <dbReference type="NCBI Taxonomy" id="39691"/>
    <lineage>
        <taxon>Bacteria</taxon>
        <taxon>Bacillati</taxon>
        <taxon>Actinomycetota</taxon>
        <taxon>Actinomycetes</taxon>
        <taxon>Mycobacteriales</taxon>
        <taxon>Mycobacteriaceae</taxon>
        <taxon>Mycolicibacterium</taxon>
    </lineage>
</organism>
<feature type="compositionally biased region" description="Pro residues" evidence="1">
    <location>
        <begin position="62"/>
        <end position="99"/>
    </location>
</feature>
<sequence length="118" mass="11656">MTHYFRSLAASLGVVAALVATPTAFATIQTTAPSWADVCAGAGGRHVDVSACGDPVANAVDAPPPPEDVPPPPPEDAPPPPNDAPPPPEYIPPPPPPGPDVTACADVSGRHVSVGGCG</sequence>
<keyword evidence="2" id="KW-0732">Signal</keyword>
<evidence type="ECO:0000256" key="1">
    <source>
        <dbReference type="SAM" id="MobiDB-lite"/>
    </source>
</evidence>
<evidence type="ECO:0000313" key="4">
    <source>
        <dbReference type="Proteomes" id="UP000247781"/>
    </source>
</evidence>
<proteinExistence type="predicted"/>
<evidence type="ECO:0000256" key="2">
    <source>
        <dbReference type="SAM" id="SignalP"/>
    </source>
</evidence>
<accession>A0A318H0B7</accession>
<gene>
    <name evidence="3" type="ORF">C8E89_1547</name>
</gene>
<protein>
    <recommendedName>
        <fullName evidence="5">RNA-binding protein</fullName>
    </recommendedName>
</protein>
<dbReference type="EMBL" id="QJJU01000054">
    <property type="protein sequence ID" value="PXW96088.1"/>
    <property type="molecule type" value="Genomic_DNA"/>
</dbReference>
<dbReference type="Proteomes" id="UP000247781">
    <property type="component" value="Unassembled WGS sequence"/>
</dbReference>
<dbReference type="RefSeq" id="WP_110320313.1">
    <property type="nucleotide sequence ID" value="NZ_QJJU01000054.1"/>
</dbReference>
<feature type="signal peptide" evidence="2">
    <location>
        <begin position="1"/>
        <end position="26"/>
    </location>
</feature>
<evidence type="ECO:0008006" key="5">
    <source>
        <dbReference type="Google" id="ProtNLM"/>
    </source>
</evidence>
<feature type="region of interest" description="Disordered" evidence="1">
    <location>
        <begin position="53"/>
        <end position="105"/>
    </location>
</feature>
<reference evidence="3 4" key="2">
    <citation type="submission" date="2018-06" db="EMBL/GenBank/DDBJ databases">
        <title>Sequencing of bacterial isolates from soil warming experiment in Harvard Forest, Massachusetts, USA.</title>
        <authorList>
            <person name="Deangelis K.PhD."/>
        </authorList>
    </citation>
    <scope>NUCLEOTIDE SEQUENCE [LARGE SCALE GENOMIC DNA]</scope>
    <source>
        <strain evidence="3 4">GAS496</strain>
    </source>
</reference>
<dbReference type="AlphaFoldDB" id="A0A318H0B7"/>
<feature type="chain" id="PRO_5016334872" description="RNA-binding protein" evidence="2">
    <location>
        <begin position="27"/>
        <end position="118"/>
    </location>
</feature>
<evidence type="ECO:0000313" key="3">
    <source>
        <dbReference type="EMBL" id="PXW96088.1"/>
    </source>
</evidence>
<name>A0A318H0B7_9MYCO</name>
<keyword evidence="4" id="KW-1185">Reference proteome</keyword>